<organism evidence="2 3">
    <name type="scientific">Enhygromyxa salina</name>
    <dbReference type="NCBI Taxonomy" id="215803"/>
    <lineage>
        <taxon>Bacteria</taxon>
        <taxon>Pseudomonadati</taxon>
        <taxon>Myxococcota</taxon>
        <taxon>Polyangia</taxon>
        <taxon>Nannocystales</taxon>
        <taxon>Nannocystaceae</taxon>
        <taxon>Enhygromyxa</taxon>
    </lineage>
</organism>
<evidence type="ECO:0000313" key="3">
    <source>
        <dbReference type="Proteomes" id="UP000237968"/>
    </source>
</evidence>
<accession>A0A2S9YE32</accession>
<sequence>MRALELPRNRLPTIDGPCAELGAAPASRRGPRSAILAAVTPPLFRAGSRIRRIGGSLRIPFLAAALALSFAGGGCKNRNKGGTISELTPPKDAPAWESRYAVAFDDAYTATAVNLQGRAPNDVLDQQLFQARLGHAAIVMLVRVEQVWGRGRYQGRQDQFLEVEVGEYLLGNLAKDAPERLMIEVSSIDELPGSLKGEIMLLFLRWDAESEPPFHHHLMPADEELVALIKAMVKHAQDEGVLNAKGDENTKPGKGKRKRRRDRKAKKEAEGAPSEAVDDGPTESPAQQGEAVPIAGGEAPDEAPPPSGPRPDDSTGLQNLGGDAEPEPEPETEPAETSESEG</sequence>
<dbReference type="AlphaFoldDB" id="A0A2S9YE32"/>
<reference evidence="2 3" key="1">
    <citation type="submission" date="2018-03" db="EMBL/GenBank/DDBJ databases">
        <title>Draft Genome Sequences of the Obligatory Marine Myxobacteria Enhygromyxa salina SWB005.</title>
        <authorList>
            <person name="Poehlein A."/>
            <person name="Moghaddam J.A."/>
            <person name="Harms H."/>
            <person name="Alanjari M."/>
            <person name="Koenig G.M."/>
            <person name="Daniel R."/>
            <person name="Schaeberle T.F."/>
        </authorList>
    </citation>
    <scope>NUCLEOTIDE SEQUENCE [LARGE SCALE GENOMIC DNA]</scope>
    <source>
        <strain evidence="2 3">SWB005</strain>
    </source>
</reference>
<feature type="compositionally biased region" description="Acidic residues" evidence="1">
    <location>
        <begin position="324"/>
        <end position="342"/>
    </location>
</feature>
<evidence type="ECO:0000256" key="1">
    <source>
        <dbReference type="SAM" id="MobiDB-lite"/>
    </source>
</evidence>
<comment type="caution">
    <text evidence="2">The sequence shown here is derived from an EMBL/GenBank/DDBJ whole genome shotgun (WGS) entry which is preliminary data.</text>
</comment>
<gene>
    <name evidence="2" type="ORF">ENSA5_16500</name>
</gene>
<keyword evidence="3" id="KW-1185">Reference proteome</keyword>
<name>A0A2S9YE32_9BACT</name>
<dbReference type="Proteomes" id="UP000237968">
    <property type="component" value="Unassembled WGS sequence"/>
</dbReference>
<feature type="compositionally biased region" description="Basic residues" evidence="1">
    <location>
        <begin position="253"/>
        <end position="264"/>
    </location>
</feature>
<protein>
    <submittedName>
        <fullName evidence="2">Uncharacterized protein</fullName>
    </submittedName>
</protein>
<feature type="region of interest" description="Disordered" evidence="1">
    <location>
        <begin position="240"/>
        <end position="342"/>
    </location>
</feature>
<dbReference type="EMBL" id="PVNK01000090">
    <property type="protein sequence ID" value="PRQ03374.1"/>
    <property type="molecule type" value="Genomic_DNA"/>
</dbReference>
<proteinExistence type="predicted"/>
<evidence type="ECO:0000313" key="2">
    <source>
        <dbReference type="EMBL" id="PRQ03374.1"/>
    </source>
</evidence>